<keyword evidence="2" id="KW-1185">Reference proteome</keyword>
<dbReference type="AlphaFoldDB" id="A0A975ASA5"/>
<reference evidence="1 2" key="1">
    <citation type="submission" date="2021-03" db="EMBL/GenBank/DDBJ databases">
        <title>Lysobacter sp. nov. isolated from soil of gangwondo yeongwol, south Korea.</title>
        <authorList>
            <person name="Kim K.R."/>
            <person name="Kim K.H."/>
            <person name="Jeon C.O."/>
        </authorList>
    </citation>
    <scope>NUCLEOTIDE SEQUENCE [LARGE SCALE GENOMIC DNA]</scope>
    <source>
        <strain evidence="1 2">R19</strain>
    </source>
</reference>
<dbReference type="EMBL" id="CP071518">
    <property type="protein sequence ID" value="QSX78547.1"/>
    <property type="molecule type" value="Genomic_DNA"/>
</dbReference>
<dbReference type="RefSeq" id="WP_200614219.1">
    <property type="nucleotide sequence ID" value="NZ_CP071518.1"/>
</dbReference>
<evidence type="ECO:0000313" key="2">
    <source>
        <dbReference type="Proteomes" id="UP000639274"/>
    </source>
</evidence>
<accession>A0A975ASA5</accession>
<organism evidence="1 2">
    <name type="scientific">Agrilutibacter solisilvae</name>
    <dbReference type="NCBI Taxonomy" id="2763317"/>
    <lineage>
        <taxon>Bacteria</taxon>
        <taxon>Pseudomonadati</taxon>
        <taxon>Pseudomonadota</taxon>
        <taxon>Gammaproteobacteria</taxon>
        <taxon>Lysobacterales</taxon>
        <taxon>Lysobacteraceae</taxon>
        <taxon>Agrilutibacter</taxon>
    </lineage>
</organism>
<dbReference type="KEGG" id="lsf:I8J32_000920"/>
<gene>
    <name evidence="1" type="ORF">I8J32_000920</name>
</gene>
<proteinExistence type="predicted"/>
<sequence length="114" mass="12800">MSRLPRALRWIACTSLLAVALAAITGHLLARRAMPDAIADMRRQVAADQVFGQFFRDDGIVRQRPTFTARVENPFVVVVSCWVPTGLHATILQNRYVVMPGGLRRQELPPVHLR</sequence>
<name>A0A975ASA5_9GAMM</name>
<protein>
    <submittedName>
        <fullName evidence="1">Uncharacterized protein</fullName>
    </submittedName>
</protein>
<evidence type="ECO:0000313" key="1">
    <source>
        <dbReference type="EMBL" id="QSX78547.1"/>
    </source>
</evidence>
<dbReference type="Proteomes" id="UP000639274">
    <property type="component" value="Chromosome"/>
</dbReference>